<reference evidence="2 3" key="1">
    <citation type="submission" date="2015-11" db="EMBL/GenBank/DDBJ databases">
        <title>Genomic analysis of 38 Legionella species identifies large and diverse effector repertoires.</title>
        <authorList>
            <person name="Burstein D."/>
            <person name="Amaro F."/>
            <person name="Zusman T."/>
            <person name="Lifshitz Z."/>
            <person name="Cohen O."/>
            <person name="Gilbert J.A."/>
            <person name="Pupko T."/>
            <person name="Shuman H.A."/>
            <person name="Segal G."/>
        </authorList>
    </citation>
    <scope>NUCLEOTIDE SEQUENCE [LARGE SCALE GENOMIC DNA]</scope>
    <source>
        <strain evidence="2 3">Mt.St.Helens-9</strain>
    </source>
</reference>
<feature type="transmembrane region" description="Helical" evidence="1">
    <location>
        <begin position="252"/>
        <end position="274"/>
    </location>
</feature>
<evidence type="ECO:0008006" key="4">
    <source>
        <dbReference type="Google" id="ProtNLM"/>
    </source>
</evidence>
<proteinExistence type="predicted"/>
<dbReference type="STRING" id="452.Lspi_2122"/>
<accession>A0A0W0YZF5</accession>
<feature type="transmembrane region" description="Helical" evidence="1">
    <location>
        <begin position="357"/>
        <end position="376"/>
    </location>
</feature>
<dbReference type="Pfam" id="PF02592">
    <property type="entry name" value="Vut_1"/>
    <property type="match status" value="1"/>
</dbReference>
<dbReference type="EMBL" id="LNYX01000030">
    <property type="protein sequence ID" value="KTD62272.1"/>
    <property type="molecule type" value="Genomic_DNA"/>
</dbReference>
<feature type="transmembrane region" description="Helical" evidence="1">
    <location>
        <begin position="115"/>
        <end position="135"/>
    </location>
</feature>
<protein>
    <recommendedName>
        <fullName evidence="4">VUT family protein</fullName>
    </recommendedName>
</protein>
<feature type="transmembrane region" description="Helical" evidence="1">
    <location>
        <begin position="223"/>
        <end position="246"/>
    </location>
</feature>
<keyword evidence="1" id="KW-1133">Transmembrane helix</keyword>
<feature type="transmembrane region" description="Helical" evidence="1">
    <location>
        <begin position="147"/>
        <end position="167"/>
    </location>
</feature>
<feature type="transmembrane region" description="Helical" evidence="1">
    <location>
        <begin position="35"/>
        <end position="59"/>
    </location>
</feature>
<gene>
    <name evidence="2" type="ORF">Lspi_2122</name>
</gene>
<organism evidence="2 3">
    <name type="scientific">Legionella spiritensis</name>
    <dbReference type="NCBI Taxonomy" id="452"/>
    <lineage>
        <taxon>Bacteria</taxon>
        <taxon>Pseudomonadati</taxon>
        <taxon>Pseudomonadota</taxon>
        <taxon>Gammaproteobacteria</taxon>
        <taxon>Legionellales</taxon>
        <taxon>Legionellaceae</taxon>
        <taxon>Legionella</taxon>
    </lineage>
</organism>
<feature type="transmembrane region" description="Helical" evidence="1">
    <location>
        <begin position="396"/>
        <end position="414"/>
    </location>
</feature>
<dbReference type="Proteomes" id="UP000054877">
    <property type="component" value="Unassembled WGS sequence"/>
</dbReference>
<name>A0A0W0YZF5_LEGSP</name>
<evidence type="ECO:0000313" key="3">
    <source>
        <dbReference type="Proteomes" id="UP000054877"/>
    </source>
</evidence>
<feature type="transmembrane region" description="Helical" evidence="1">
    <location>
        <begin position="12"/>
        <end position="29"/>
    </location>
</feature>
<keyword evidence="3" id="KW-1185">Reference proteome</keyword>
<dbReference type="AlphaFoldDB" id="A0A0W0YZF5"/>
<comment type="caution">
    <text evidence="2">The sequence shown here is derived from an EMBL/GenBank/DDBJ whole genome shotgun (WGS) entry which is preliminary data.</text>
</comment>
<keyword evidence="1" id="KW-0812">Transmembrane</keyword>
<dbReference type="InterPro" id="IPR003744">
    <property type="entry name" value="YhhQ"/>
</dbReference>
<dbReference type="RefSeq" id="WP_065238417.1">
    <property type="nucleotide sequence ID" value="NZ_CAAAII010000004.1"/>
</dbReference>
<evidence type="ECO:0000256" key="1">
    <source>
        <dbReference type="SAM" id="Phobius"/>
    </source>
</evidence>
<keyword evidence="1" id="KW-0472">Membrane</keyword>
<feature type="transmembrane region" description="Helical" evidence="1">
    <location>
        <begin position="179"/>
        <end position="202"/>
    </location>
</feature>
<feature type="transmembrane region" description="Helical" evidence="1">
    <location>
        <begin position="324"/>
        <end position="345"/>
    </location>
</feature>
<feature type="transmembrane region" description="Helical" evidence="1">
    <location>
        <begin position="71"/>
        <end position="90"/>
    </location>
</feature>
<evidence type="ECO:0000313" key="2">
    <source>
        <dbReference type="EMBL" id="KTD62272.1"/>
    </source>
</evidence>
<dbReference type="PATRIC" id="fig|452.5.peg.2333"/>
<feature type="transmembrane region" description="Helical" evidence="1">
    <location>
        <begin position="281"/>
        <end position="304"/>
    </location>
</feature>
<sequence>MILSNPAVQPRSYLILTAAMMTSLILLINTSFKIIVFQGMMFTASSVICPLVACLYLVVLRECTFKQQRQVLNQSLLALYLFSIGIYLLVNLPSADYVRDNLAYQIVFEDIPKKFFAATLAFGLSFYLPHLLCCSRQSEVITSPRKRVLLVLFGGLGFFTIDFLLLFSEPHVQNFNPIYIDSLMIAAGIMFSVSILYLACLLNKWAKIRARRSSIPDFLSAPLYHYLVGFSVIIILICLACEYRLISFSHGWTLAACSILVPPGLIAASLIGELYGYKANLYLMVVLMLSQLMFNLLLMVTMMPPSPNFFDINPFYLFIMPRRIPVLILALFVLYACNALVLEYLKNSRYGSVYRGLRIFMANLSALSLLFLVNYQLLFSGIYPHEQALELAVTSWVYQVAFILVSLPLVLRLYSLLGSYVSNNEVVTPDYDNVHRA</sequence>